<evidence type="ECO:0000256" key="4">
    <source>
        <dbReference type="ARBA" id="ARBA00022771"/>
    </source>
</evidence>
<dbReference type="AlphaFoldDB" id="A0A075AW01"/>
<comment type="subcellular location">
    <subcellularLocation>
        <location evidence="1">Membrane</location>
        <topology evidence="1">Single-pass membrane protein</topology>
    </subcellularLocation>
</comment>
<keyword evidence="6 9" id="KW-1133">Transmembrane helix</keyword>
<dbReference type="Pfam" id="PF13639">
    <property type="entry name" value="zf-RING_2"/>
    <property type="match status" value="1"/>
</dbReference>
<dbReference type="SMART" id="SM00184">
    <property type="entry name" value="RING"/>
    <property type="match status" value="1"/>
</dbReference>
<feature type="domain" description="RING-type" evidence="11">
    <location>
        <begin position="301"/>
        <end position="343"/>
    </location>
</feature>
<dbReference type="SMART" id="SM00744">
    <property type="entry name" value="RINGv"/>
    <property type="match status" value="1"/>
</dbReference>
<organism evidence="12 13">
    <name type="scientific">Rozella allomycis (strain CSF55)</name>
    <dbReference type="NCBI Taxonomy" id="988480"/>
    <lineage>
        <taxon>Eukaryota</taxon>
        <taxon>Fungi</taxon>
        <taxon>Fungi incertae sedis</taxon>
        <taxon>Cryptomycota</taxon>
        <taxon>Cryptomycota incertae sedis</taxon>
        <taxon>Rozella</taxon>
    </lineage>
</organism>
<evidence type="ECO:0000259" key="11">
    <source>
        <dbReference type="PROSITE" id="PS50089"/>
    </source>
</evidence>
<keyword evidence="3" id="KW-0479">Metal-binding</keyword>
<keyword evidence="10" id="KW-0732">Signal</keyword>
<evidence type="ECO:0000256" key="6">
    <source>
        <dbReference type="ARBA" id="ARBA00022989"/>
    </source>
</evidence>
<proteinExistence type="predicted"/>
<evidence type="ECO:0000256" key="8">
    <source>
        <dbReference type="PROSITE-ProRule" id="PRU00175"/>
    </source>
</evidence>
<dbReference type="STRING" id="988480.A0A075AW01"/>
<evidence type="ECO:0000313" key="12">
    <source>
        <dbReference type="EMBL" id="EPZ34330.1"/>
    </source>
</evidence>
<dbReference type="EMBL" id="KE560959">
    <property type="protein sequence ID" value="EPZ34330.1"/>
    <property type="molecule type" value="Genomic_DNA"/>
</dbReference>
<dbReference type="Proteomes" id="UP000030755">
    <property type="component" value="Unassembled WGS sequence"/>
</dbReference>
<dbReference type="GO" id="GO:0008270">
    <property type="term" value="F:zinc ion binding"/>
    <property type="evidence" value="ECO:0007669"/>
    <property type="project" value="UniProtKB-KW"/>
</dbReference>
<dbReference type="OrthoDB" id="8062037at2759"/>
<feature type="transmembrane region" description="Helical" evidence="9">
    <location>
        <begin position="198"/>
        <end position="222"/>
    </location>
</feature>
<keyword evidence="2 9" id="KW-0812">Transmembrane</keyword>
<dbReference type="SUPFAM" id="SSF57850">
    <property type="entry name" value="RING/U-box"/>
    <property type="match status" value="1"/>
</dbReference>
<dbReference type="InterPro" id="IPR003137">
    <property type="entry name" value="PA_domain"/>
</dbReference>
<dbReference type="PANTHER" id="PTHR47168">
    <property type="entry name" value="RING ZINC FINGER DOMAIN SUPERFAMILY PROTEIN-RELATED"/>
    <property type="match status" value="1"/>
</dbReference>
<dbReference type="PANTHER" id="PTHR47168:SF1">
    <property type="entry name" value="OS02G0798600 PROTEIN"/>
    <property type="match status" value="1"/>
</dbReference>
<dbReference type="FunFam" id="3.30.40.10:FF:000388">
    <property type="entry name" value="Putative RING zinc finger domain superfamily protein"/>
    <property type="match status" value="1"/>
</dbReference>
<evidence type="ECO:0000256" key="7">
    <source>
        <dbReference type="ARBA" id="ARBA00023136"/>
    </source>
</evidence>
<feature type="signal peptide" evidence="10">
    <location>
        <begin position="1"/>
        <end position="18"/>
    </location>
</feature>
<dbReference type="CDD" id="cd16454">
    <property type="entry name" value="RING-H2_PA-TM-RING"/>
    <property type="match status" value="1"/>
</dbReference>
<dbReference type="InterPro" id="IPR051653">
    <property type="entry name" value="E3_ligase_sorting_rcpt"/>
</dbReference>
<protein>
    <recommendedName>
        <fullName evidence="11">RING-type domain-containing protein</fullName>
    </recommendedName>
</protein>
<keyword evidence="5" id="KW-0862">Zinc</keyword>
<feature type="chain" id="PRO_5001704857" description="RING-type domain-containing protein" evidence="10">
    <location>
        <begin position="19"/>
        <end position="389"/>
    </location>
</feature>
<reference evidence="12 13" key="1">
    <citation type="journal article" date="2013" name="Curr. Biol.">
        <title>Shared signatures of parasitism and phylogenomics unite Cryptomycota and microsporidia.</title>
        <authorList>
            <person name="James T.Y."/>
            <person name="Pelin A."/>
            <person name="Bonen L."/>
            <person name="Ahrendt S."/>
            <person name="Sain D."/>
            <person name="Corradi N."/>
            <person name="Stajich J.E."/>
        </authorList>
    </citation>
    <scope>NUCLEOTIDE SEQUENCE [LARGE SCALE GENOMIC DNA]</scope>
    <source>
        <strain evidence="12 13">CSF55</strain>
    </source>
</reference>
<sequence>MVLHLFLLFLFLIPSAKCSIVSIVVKQKSDQSNPKLVDFVIDDDNLIVFHGSPASPDDKASFEAQLIPYSPIDGCSSLADSPFVSNLSPPTFKTKRPVILFILRGKCPLPQKIQNAKSISGIAGIIIGNVNETKITKVELDSVSVNLPAVLLSTEYAETVGSYIEQVYGNKNQTDDDPWLNANIVITNDGHYSGVIEVTLIVIIVLLGISFVASVAMHCHLYRRRRNMQLNQDGNVDPESGRPRASTLNTATLDQLPIKVFKKSSKDDIQMKKIETNDEENKISDEEHEKSDFTEELNDLCPICIDEFDPGDELRELPCRHVFHKACVDPWLTQNSSTCPMCKGDVLEVVPKCETPLPAPSSAPGRILPSFMGIHRTSVALNSKLISLR</sequence>
<keyword evidence="13" id="KW-1185">Reference proteome</keyword>
<evidence type="ECO:0000256" key="2">
    <source>
        <dbReference type="ARBA" id="ARBA00022692"/>
    </source>
</evidence>
<dbReference type="PROSITE" id="PS50089">
    <property type="entry name" value="ZF_RING_2"/>
    <property type="match status" value="1"/>
</dbReference>
<evidence type="ECO:0000256" key="9">
    <source>
        <dbReference type="SAM" id="Phobius"/>
    </source>
</evidence>
<dbReference type="InterPro" id="IPR013083">
    <property type="entry name" value="Znf_RING/FYVE/PHD"/>
</dbReference>
<keyword evidence="4 8" id="KW-0863">Zinc-finger</keyword>
<accession>A0A075AW01</accession>
<dbReference type="GO" id="GO:0016020">
    <property type="term" value="C:membrane"/>
    <property type="evidence" value="ECO:0007669"/>
    <property type="project" value="UniProtKB-SubCell"/>
</dbReference>
<dbReference type="Gene3D" id="3.30.40.10">
    <property type="entry name" value="Zinc/RING finger domain, C3HC4 (zinc finger)"/>
    <property type="match status" value="1"/>
</dbReference>
<evidence type="ECO:0000256" key="5">
    <source>
        <dbReference type="ARBA" id="ARBA00022833"/>
    </source>
</evidence>
<dbReference type="Pfam" id="PF02225">
    <property type="entry name" value="PA"/>
    <property type="match status" value="1"/>
</dbReference>
<dbReference type="InterPro" id="IPR001841">
    <property type="entry name" value="Znf_RING"/>
</dbReference>
<evidence type="ECO:0000256" key="10">
    <source>
        <dbReference type="SAM" id="SignalP"/>
    </source>
</evidence>
<evidence type="ECO:0000313" key="13">
    <source>
        <dbReference type="Proteomes" id="UP000030755"/>
    </source>
</evidence>
<dbReference type="Gene3D" id="3.50.30.30">
    <property type="match status" value="1"/>
</dbReference>
<gene>
    <name evidence="12" type="ORF">O9G_000517</name>
</gene>
<dbReference type="InterPro" id="IPR011016">
    <property type="entry name" value="Znf_RING-CH"/>
</dbReference>
<name>A0A075AW01_ROZAC</name>
<keyword evidence="7 9" id="KW-0472">Membrane</keyword>
<evidence type="ECO:0000256" key="3">
    <source>
        <dbReference type="ARBA" id="ARBA00022723"/>
    </source>
</evidence>
<dbReference type="HOGENOM" id="CLU_710093_0_0_1"/>
<evidence type="ECO:0000256" key="1">
    <source>
        <dbReference type="ARBA" id="ARBA00004167"/>
    </source>
</evidence>